<dbReference type="Proteomes" id="UP000244446">
    <property type="component" value="Unassembled WGS sequence"/>
</dbReference>
<keyword evidence="1" id="KW-0472">Membrane</keyword>
<protein>
    <submittedName>
        <fullName evidence="2">DUF2933 domain-containing protein</fullName>
    </submittedName>
</protein>
<keyword evidence="1" id="KW-1133">Transmembrane helix</keyword>
<feature type="transmembrane region" description="Helical" evidence="1">
    <location>
        <begin position="48"/>
        <end position="69"/>
    </location>
</feature>
<comment type="caution">
    <text evidence="2">The sequence shown here is derived from an EMBL/GenBank/DDBJ whole genome shotgun (WGS) entry which is preliminary data.</text>
</comment>
<keyword evidence="1" id="KW-0812">Transmembrane</keyword>
<dbReference type="OrthoDB" id="7850212at2"/>
<dbReference type="EMBL" id="QCYH01000012">
    <property type="protein sequence ID" value="PVA09021.1"/>
    <property type="molecule type" value="Genomic_DNA"/>
</dbReference>
<evidence type="ECO:0000313" key="2">
    <source>
        <dbReference type="EMBL" id="PVA09021.1"/>
    </source>
</evidence>
<accession>A0A2T7G3M0</accession>
<evidence type="ECO:0000256" key="1">
    <source>
        <dbReference type="SAM" id="Phobius"/>
    </source>
</evidence>
<proteinExistence type="predicted"/>
<dbReference type="AlphaFoldDB" id="A0A2T7G3M0"/>
<organism evidence="2 3">
    <name type="scientific">Pelagivirga sediminicola</name>
    <dbReference type="NCBI Taxonomy" id="2170575"/>
    <lineage>
        <taxon>Bacteria</taxon>
        <taxon>Pseudomonadati</taxon>
        <taxon>Pseudomonadota</taxon>
        <taxon>Alphaproteobacteria</taxon>
        <taxon>Rhodobacterales</taxon>
        <taxon>Paracoccaceae</taxon>
        <taxon>Pelagivirga</taxon>
    </lineage>
</organism>
<feature type="transmembrane region" description="Helical" evidence="1">
    <location>
        <begin position="21"/>
        <end position="42"/>
    </location>
</feature>
<name>A0A2T7G3M0_9RHOB</name>
<sequence length="103" mass="11067">MEIGIMKIIETRERRQTSDMIMKYGMCACCVIMVAPVILYFAEGGFSGGMLNSAIVFALLLVCLGAHFAMHRLMGKSCHGAAKGEEAVTAKTQIPIGQTVAPE</sequence>
<keyword evidence="3" id="KW-1185">Reference proteome</keyword>
<evidence type="ECO:0000313" key="3">
    <source>
        <dbReference type="Proteomes" id="UP000244446"/>
    </source>
</evidence>
<reference evidence="2 3" key="1">
    <citation type="submission" date="2018-04" db="EMBL/GenBank/DDBJ databases">
        <title>Pelagivirga bohaiensis gen. nov., sp. nov., a bacterium isolated from the Bohai Sea.</title>
        <authorList>
            <person name="Ji X."/>
        </authorList>
    </citation>
    <scope>NUCLEOTIDE SEQUENCE [LARGE SCALE GENOMIC DNA]</scope>
    <source>
        <strain evidence="2 3">BH-SD19</strain>
    </source>
</reference>
<dbReference type="Pfam" id="PF11666">
    <property type="entry name" value="DUF2933"/>
    <property type="match status" value="1"/>
</dbReference>
<dbReference type="InterPro" id="IPR021682">
    <property type="entry name" value="DUF2933"/>
</dbReference>
<gene>
    <name evidence="2" type="ORF">DC366_15795</name>
</gene>